<keyword evidence="4 6" id="KW-0238">DNA-binding</keyword>
<evidence type="ECO:0000256" key="6">
    <source>
        <dbReference type="PROSITE-ProRule" id="PRU01384"/>
    </source>
</evidence>
<dbReference type="Gene3D" id="3.30.1360.40">
    <property type="match status" value="1"/>
</dbReference>
<dbReference type="GO" id="GO:0009330">
    <property type="term" value="C:DNA topoisomerase type II (double strand cut, ATP-hydrolyzing) complex"/>
    <property type="evidence" value="ECO:0007669"/>
    <property type="project" value="TreeGrafter"/>
</dbReference>
<dbReference type="NCBIfam" id="NF004044">
    <property type="entry name" value="PRK05561.1"/>
    <property type="match status" value="1"/>
</dbReference>
<dbReference type="Pfam" id="PF00521">
    <property type="entry name" value="DNA_topoisoIV"/>
    <property type="match status" value="1"/>
</dbReference>
<keyword evidence="7" id="KW-0175">Coiled coil</keyword>
<dbReference type="PANTHER" id="PTHR43493">
    <property type="entry name" value="DNA GYRASE/TOPOISOMERASE SUBUNIT A"/>
    <property type="match status" value="1"/>
</dbReference>
<evidence type="ECO:0000313" key="10">
    <source>
        <dbReference type="Proteomes" id="UP000318927"/>
    </source>
</evidence>
<dbReference type="OrthoDB" id="9806486at2"/>
<dbReference type="Gene3D" id="2.120.10.90">
    <property type="entry name" value="DNA gyrase/topoisomerase IV, subunit A, C-terminal"/>
    <property type="match status" value="1"/>
</dbReference>
<dbReference type="GO" id="GO:0006265">
    <property type="term" value="P:DNA topological change"/>
    <property type="evidence" value="ECO:0007669"/>
    <property type="project" value="UniProtKB-UniRule"/>
</dbReference>
<dbReference type="SUPFAM" id="SSF101904">
    <property type="entry name" value="GyrA/ParC C-terminal domain-like"/>
    <property type="match status" value="1"/>
</dbReference>
<reference evidence="9 10" key="1">
    <citation type="journal article" date="2019" name="Microbiol. Resour. Announc.">
        <title>Complete Genome Sequences of Three Mycoplasma anserisalpingitis (Mycoplasma sp. 1220) Strains.</title>
        <authorList>
            <person name="Grozner D."/>
            <person name="Forro B."/>
            <person name="Kovacs A.B."/>
            <person name="Marton S."/>
            <person name="Banyai K."/>
            <person name="Kreizinger Z."/>
            <person name="Sulyok K.M."/>
            <person name="Gyuranecz M."/>
        </authorList>
    </citation>
    <scope>NUCLEOTIDE SEQUENCE [LARGE SCALE GENOMIC DNA]</scope>
    <source>
        <strain evidence="9 10">ATCC:BAA-2147</strain>
    </source>
</reference>
<dbReference type="InterPro" id="IPR002205">
    <property type="entry name" value="Topo_IIA_dom_A"/>
</dbReference>
<dbReference type="KEGG" id="mans:FRW55_00445"/>
<evidence type="ECO:0000256" key="2">
    <source>
        <dbReference type="ARBA" id="ARBA00012895"/>
    </source>
</evidence>
<dbReference type="SUPFAM" id="SSF56719">
    <property type="entry name" value="Type II DNA topoisomerase"/>
    <property type="match status" value="1"/>
</dbReference>
<comment type="catalytic activity">
    <reaction evidence="1 6">
        <text>ATP-dependent breakage, passage and rejoining of double-stranded DNA.</text>
        <dbReference type="EC" id="5.6.2.2"/>
    </reaction>
</comment>
<accession>A0A5B8JZC2</accession>
<dbReference type="EMBL" id="CP042295">
    <property type="protein sequence ID" value="QDY86638.1"/>
    <property type="molecule type" value="Genomic_DNA"/>
</dbReference>
<sequence>MDKNSVIEKIINESLDKIMAERFGRYSKYIIQQRALPDVRDGLKPVQRRILYSMYELGLFHNKPFKKSARVVGDVIGRFHPHGDSSVYEAIVNMAQWWKNSMPLVDMHGNVGSIDNDSAAAMRYTEARMSRVAELILGELKKNPVNFVPNFDDSELEPAVLPSIFPNLLINGTTGIAIGMATEMPPHNFEEIIDATIAKLQNPNLSFSQLCSIVKGPDFPTGGIIYGTKGIEESFETGRTLKNKIQLFSKFVITSDNKNKYIEITEIPYGVVKSDLVYSIDVLISQNEMDGVLEIKDQSDREGIKIVITLEKDANEKSIMRYLFSKTKLQINYSYNNMVIKNNSPQLLNLNNLITSYVEHISDIKTKTLTYDVEKHKLRLEIVLGFLKVTEITDEIIEVIRKSEGSKAGVIQDLMNIFGFTKNQATAIAELRLYKLSKTDYNEFKNEKDYLESEINYINSLLEDKDKFTFYLINLLKELRNEFPSPRRTQIVDREYNFDYDEKDLIKEEIINVAISKFGYIKRLSQKVIESNDFSTYVLKDEDYLTFYNQVNTMDTFLIFTNFGNYAIIPIYKIEECKWKDNGIHLSDFVDLQSGEVVVSVIEVSDWNSNLFVTIATRNGIVKRTPIKDFEVSRTVKTYTAISISNDDRVVNACLSNGSKDIILVSSFGLCNKYTENDINIYGTKAKGIKGANLGNNDYIVAFTVAQNNDVLTLLTEDGMIKKIRAKDILYVSKNNKGKPLFKNRKFEPYIINEIYSTRDSDVILVRDKEGLSHLDSIKQYSFSKTDDKFSKIKVENFANGVIKKTQKTIKDEINFESESQSEVEIIEDVNKKIDMLDSNIEELLAKIEKTLNEK</sequence>
<dbReference type="InterPro" id="IPR013760">
    <property type="entry name" value="Topo_IIA-like_dom_sf"/>
</dbReference>
<feature type="domain" description="Topo IIA-type catalytic" evidence="8">
    <location>
        <begin position="36"/>
        <end position="505"/>
    </location>
</feature>
<name>A0A5B8JZC2_9MOLU</name>
<dbReference type="InterPro" id="IPR013758">
    <property type="entry name" value="Topo_IIA_A/C_ab"/>
</dbReference>
<dbReference type="Gene3D" id="1.10.268.10">
    <property type="entry name" value="Topoisomerase, domain 3"/>
    <property type="match status" value="1"/>
</dbReference>
<dbReference type="RefSeq" id="WP_146368270.1">
    <property type="nucleotide sequence ID" value="NZ_CP042295.1"/>
</dbReference>
<proteinExistence type="predicted"/>
<feature type="active site" description="O-(5'-phospho-DNA)-tyrosine intermediate" evidence="6">
    <location>
        <position position="124"/>
    </location>
</feature>
<keyword evidence="5 6" id="KW-0413">Isomerase</keyword>
<evidence type="ECO:0000256" key="3">
    <source>
        <dbReference type="ARBA" id="ARBA00023029"/>
    </source>
</evidence>
<evidence type="ECO:0000256" key="4">
    <source>
        <dbReference type="ARBA" id="ARBA00023125"/>
    </source>
</evidence>
<dbReference type="CDD" id="cd00187">
    <property type="entry name" value="TOP4c"/>
    <property type="match status" value="1"/>
</dbReference>
<evidence type="ECO:0000259" key="8">
    <source>
        <dbReference type="PROSITE" id="PS52040"/>
    </source>
</evidence>
<protein>
    <recommendedName>
        <fullName evidence="2">DNA topoisomerase (ATP-hydrolyzing)</fullName>
        <ecNumber evidence="2">5.6.2.2</ecNumber>
    </recommendedName>
</protein>
<dbReference type="InterPro" id="IPR035516">
    <property type="entry name" value="Gyrase/topoIV_suA_C"/>
</dbReference>
<gene>
    <name evidence="9" type="ORF">FRW55_00445</name>
</gene>
<dbReference type="InterPro" id="IPR013757">
    <property type="entry name" value="Topo_IIA_A_a_sf"/>
</dbReference>
<dbReference type="Proteomes" id="UP000318927">
    <property type="component" value="Chromosome"/>
</dbReference>
<dbReference type="GO" id="GO:0034335">
    <property type="term" value="F:DNA negative supercoiling activity"/>
    <property type="evidence" value="ECO:0007669"/>
    <property type="project" value="UniProtKB-ARBA"/>
</dbReference>
<evidence type="ECO:0000256" key="7">
    <source>
        <dbReference type="SAM" id="Coils"/>
    </source>
</evidence>
<evidence type="ECO:0000256" key="1">
    <source>
        <dbReference type="ARBA" id="ARBA00000185"/>
    </source>
</evidence>
<dbReference type="Gene3D" id="3.90.199.10">
    <property type="entry name" value="Topoisomerase II, domain 5"/>
    <property type="match status" value="1"/>
</dbReference>
<dbReference type="PANTHER" id="PTHR43493:SF9">
    <property type="entry name" value="DNA TOPOISOMERASE 4 SUBUNIT A"/>
    <property type="match status" value="1"/>
</dbReference>
<dbReference type="AlphaFoldDB" id="A0A5B8JZC2"/>
<dbReference type="Pfam" id="PF03989">
    <property type="entry name" value="DNA_gyraseA_C"/>
    <property type="match status" value="4"/>
</dbReference>
<dbReference type="GO" id="GO:0005737">
    <property type="term" value="C:cytoplasm"/>
    <property type="evidence" value="ECO:0007669"/>
    <property type="project" value="TreeGrafter"/>
</dbReference>
<keyword evidence="3 6" id="KW-0799">Topoisomerase</keyword>
<dbReference type="InterPro" id="IPR006691">
    <property type="entry name" value="GyrA/parC_rep"/>
</dbReference>
<feature type="coiled-coil region" evidence="7">
    <location>
        <begin position="827"/>
        <end position="854"/>
    </location>
</feature>
<dbReference type="InterPro" id="IPR050220">
    <property type="entry name" value="Type_II_DNA_Topoisomerases"/>
</dbReference>
<dbReference type="GO" id="GO:0005524">
    <property type="term" value="F:ATP binding"/>
    <property type="evidence" value="ECO:0007669"/>
    <property type="project" value="InterPro"/>
</dbReference>
<organism evidence="9 10">
    <name type="scientific">Mycoplasma anserisalpingitidis</name>
    <dbReference type="NCBI Taxonomy" id="519450"/>
    <lineage>
        <taxon>Bacteria</taxon>
        <taxon>Bacillati</taxon>
        <taxon>Mycoplasmatota</taxon>
        <taxon>Mollicutes</taxon>
        <taxon>Mycoplasmataceae</taxon>
        <taxon>Mycoplasma</taxon>
    </lineage>
</organism>
<dbReference type="GO" id="GO:0003677">
    <property type="term" value="F:DNA binding"/>
    <property type="evidence" value="ECO:0007669"/>
    <property type="project" value="UniProtKB-UniRule"/>
</dbReference>
<keyword evidence="10" id="KW-1185">Reference proteome</keyword>
<dbReference type="PROSITE" id="PS52040">
    <property type="entry name" value="TOPO_IIA"/>
    <property type="match status" value="1"/>
</dbReference>
<dbReference type="SMART" id="SM00434">
    <property type="entry name" value="TOP4c"/>
    <property type="match status" value="1"/>
</dbReference>
<evidence type="ECO:0000313" key="9">
    <source>
        <dbReference type="EMBL" id="QDY86638.1"/>
    </source>
</evidence>
<dbReference type="EC" id="5.6.2.2" evidence="2"/>
<evidence type="ECO:0000256" key="5">
    <source>
        <dbReference type="ARBA" id="ARBA00023235"/>
    </source>
</evidence>